<dbReference type="InterPro" id="IPR005302">
    <property type="entry name" value="MoCF_Sase_C"/>
</dbReference>
<keyword evidence="3" id="KW-1185">Reference proteome</keyword>
<sequence>MKKLIGKLVAVNLGKKEDDLNKSPCDFLQAELDGFIGDRHRSIQRECWQGDKQQEGSIRRNERQWSATSVEELAEISEKMDLSEPLTADKVSVNLCFAGIPDLSLLAKGSILKFPSGAELMVEEYNPPCVEMGEKLAEIYTTNSGKALTATDFTKAAAFSRGLVGVIEVAGKINAGDEVTVIIYQTPRWITKMKNNR</sequence>
<dbReference type="Pfam" id="PF03473">
    <property type="entry name" value="MOSC"/>
    <property type="match status" value="1"/>
</dbReference>
<evidence type="ECO:0000313" key="3">
    <source>
        <dbReference type="Proteomes" id="UP001301442"/>
    </source>
</evidence>
<accession>A0ABZ0GMH1</accession>
<dbReference type="Gene3D" id="2.40.33.20">
    <property type="entry name" value="PK beta-barrel domain-like"/>
    <property type="match status" value="1"/>
</dbReference>
<evidence type="ECO:0000313" key="2">
    <source>
        <dbReference type="EMBL" id="WOH36757.1"/>
    </source>
</evidence>
<proteinExistence type="predicted"/>
<reference evidence="2 3" key="1">
    <citation type="submission" date="2023-09" db="EMBL/GenBank/DDBJ databases">
        <authorList>
            <person name="Qi X."/>
        </authorList>
    </citation>
    <scope>NUCLEOTIDE SEQUENCE [LARGE SCALE GENOMIC DNA]</scope>
    <source>
        <strain evidence="2 3">S1-1</strain>
    </source>
</reference>
<dbReference type="InterPro" id="IPR011037">
    <property type="entry name" value="Pyrv_Knase-like_insert_dom_sf"/>
</dbReference>
<dbReference type="SUPFAM" id="SSF50800">
    <property type="entry name" value="PK beta-barrel domain-like"/>
    <property type="match status" value="1"/>
</dbReference>
<feature type="domain" description="MOSC" evidence="1">
    <location>
        <begin position="61"/>
        <end position="180"/>
    </location>
</feature>
<organism evidence="2 3">
    <name type="scientific">Thalassotalea fonticola</name>
    <dbReference type="NCBI Taxonomy" id="3065649"/>
    <lineage>
        <taxon>Bacteria</taxon>
        <taxon>Pseudomonadati</taxon>
        <taxon>Pseudomonadota</taxon>
        <taxon>Gammaproteobacteria</taxon>
        <taxon>Alteromonadales</taxon>
        <taxon>Colwelliaceae</taxon>
        <taxon>Thalassotalea</taxon>
    </lineage>
</organism>
<protein>
    <recommendedName>
        <fullName evidence="1">MOSC domain-containing protein</fullName>
    </recommendedName>
</protein>
<dbReference type="RefSeq" id="WP_348395569.1">
    <property type="nucleotide sequence ID" value="NZ_CP136600.1"/>
</dbReference>
<evidence type="ECO:0000259" key="1">
    <source>
        <dbReference type="Pfam" id="PF03473"/>
    </source>
</evidence>
<gene>
    <name evidence="2" type="ORF">RI844_15470</name>
</gene>
<dbReference type="Proteomes" id="UP001301442">
    <property type="component" value="Chromosome"/>
</dbReference>
<name>A0ABZ0GMH1_9GAMM</name>
<dbReference type="EMBL" id="CP136600">
    <property type="protein sequence ID" value="WOH36757.1"/>
    <property type="molecule type" value="Genomic_DNA"/>
</dbReference>